<sequence>MADPMADPLSVTASILAVGGFALKSSIELHKLVRGVRSQNKDARALKAELGDLTEVLSSLLETIANNPTIDFKALELPLQRCGKACEEYGKIIAECTKHSNDGSRSSIRDWITQKYLQGDINDFKAMIAAYKSTINIALANANIRIAAISPDVLEEYKDMISDTTSDLNDHLNDLQEKIDRLQAGDASAVDEIAIEWQALLEEKESTRQGLEMCAQLSAQIVQFQTSSREHVQFSGYPSAKKHVSSGLGEAKGSIESLITRLQTHGALIDSQLEALSLKGASPEPVAAQLSRLEQTKESINQCIQIVSEARNSATDRSNIFEDLTLAGNSYAFSVSTVHELVTARRLNLEGRSRHFGGQVADETVQRSIEALTQLDREYIRTSSGNEQEEIRAPTVLDPRDATTHKEFRDRFGPGNSLS</sequence>
<gene>
    <name evidence="3" type="ORF">B0I35DRAFT_442295</name>
</gene>
<protein>
    <recommendedName>
        <fullName evidence="2">Azaphilone pigments biosynthesis cluster protein L N-terminal domain-containing protein</fullName>
    </recommendedName>
</protein>
<feature type="region of interest" description="Disordered" evidence="1">
    <location>
        <begin position="380"/>
        <end position="419"/>
    </location>
</feature>
<dbReference type="AlphaFoldDB" id="A0A8K0SIL3"/>
<keyword evidence="4" id="KW-1185">Reference proteome</keyword>
<evidence type="ECO:0000313" key="4">
    <source>
        <dbReference type="Proteomes" id="UP000813444"/>
    </source>
</evidence>
<dbReference type="Pfam" id="PF17111">
    <property type="entry name" value="PigL_N"/>
    <property type="match status" value="1"/>
</dbReference>
<evidence type="ECO:0000256" key="1">
    <source>
        <dbReference type="SAM" id="MobiDB-lite"/>
    </source>
</evidence>
<proteinExistence type="predicted"/>
<dbReference type="Proteomes" id="UP000813444">
    <property type="component" value="Unassembled WGS sequence"/>
</dbReference>
<dbReference type="OrthoDB" id="5068804at2759"/>
<reference evidence="3" key="1">
    <citation type="journal article" date="2021" name="Nat. Commun.">
        <title>Genetic determinants of endophytism in the Arabidopsis root mycobiome.</title>
        <authorList>
            <person name="Mesny F."/>
            <person name="Miyauchi S."/>
            <person name="Thiergart T."/>
            <person name="Pickel B."/>
            <person name="Atanasova L."/>
            <person name="Karlsson M."/>
            <person name="Huettel B."/>
            <person name="Barry K.W."/>
            <person name="Haridas S."/>
            <person name="Chen C."/>
            <person name="Bauer D."/>
            <person name="Andreopoulos W."/>
            <person name="Pangilinan J."/>
            <person name="LaButti K."/>
            <person name="Riley R."/>
            <person name="Lipzen A."/>
            <person name="Clum A."/>
            <person name="Drula E."/>
            <person name="Henrissat B."/>
            <person name="Kohler A."/>
            <person name="Grigoriev I.V."/>
            <person name="Martin F.M."/>
            <person name="Hacquard S."/>
        </authorList>
    </citation>
    <scope>NUCLEOTIDE SEQUENCE</scope>
    <source>
        <strain evidence="3">MPI-CAGE-CH-0235</strain>
    </source>
</reference>
<accession>A0A8K0SIL3</accession>
<dbReference type="InterPro" id="IPR031348">
    <property type="entry name" value="PigL_N"/>
</dbReference>
<evidence type="ECO:0000259" key="2">
    <source>
        <dbReference type="Pfam" id="PF17111"/>
    </source>
</evidence>
<feature type="domain" description="Azaphilone pigments biosynthesis cluster protein L N-terminal" evidence="2">
    <location>
        <begin position="6"/>
        <end position="215"/>
    </location>
</feature>
<evidence type="ECO:0000313" key="3">
    <source>
        <dbReference type="EMBL" id="KAH7308611.1"/>
    </source>
</evidence>
<dbReference type="EMBL" id="JAGPNK010000015">
    <property type="protein sequence ID" value="KAH7308611.1"/>
    <property type="molecule type" value="Genomic_DNA"/>
</dbReference>
<name>A0A8K0SIL3_9HYPO</name>
<feature type="compositionally biased region" description="Basic and acidic residues" evidence="1">
    <location>
        <begin position="398"/>
        <end position="412"/>
    </location>
</feature>
<organism evidence="3 4">
    <name type="scientific">Stachybotrys elegans</name>
    <dbReference type="NCBI Taxonomy" id="80388"/>
    <lineage>
        <taxon>Eukaryota</taxon>
        <taxon>Fungi</taxon>
        <taxon>Dikarya</taxon>
        <taxon>Ascomycota</taxon>
        <taxon>Pezizomycotina</taxon>
        <taxon>Sordariomycetes</taxon>
        <taxon>Hypocreomycetidae</taxon>
        <taxon>Hypocreales</taxon>
        <taxon>Stachybotryaceae</taxon>
        <taxon>Stachybotrys</taxon>
    </lineage>
</organism>
<comment type="caution">
    <text evidence="3">The sequence shown here is derived from an EMBL/GenBank/DDBJ whole genome shotgun (WGS) entry which is preliminary data.</text>
</comment>